<dbReference type="PROSITE" id="PS50887">
    <property type="entry name" value="GGDEF"/>
    <property type="match status" value="1"/>
</dbReference>
<dbReference type="InterPro" id="IPR000160">
    <property type="entry name" value="GGDEF_dom"/>
</dbReference>
<evidence type="ECO:0000256" key="4">
    <source>
        <dbReference type="PROSITE-ProRule" id="PRU00169"/>
    </source>
</evidence>
<dbReference type="Gene3D" id="3.30.70.270">
    <property type="match status" value="1"/>
</dbReference>
<evidence type="ECO:0000259" key="5">
    <source>
        <dbReference type="PROSITE" id="PS50110"/>
    </source>
</evidence>
<keyword evidence="1" id="KW-0805">Transcription regulation</keyword>
<dbReference type="PANTHER" id="PTHR48111:SF67">
    <property type="entry name" value="TRANSCRIPTIONAL REGULATORY PROTEIN TCTD"/>
    <property type="match status" value="1"/>
</dbReference>
<keyword evidence="4" id="KW-0597">Phosphoprotein</keyword>
<dbReference type="InterPro" id="IPR001789">
    <property type="entry name" value="Sig_transdc_resp-reg_receiver"/>
</dbReference>
<dbReference type="AlphaFoldDB" id="A0A1F6GQR7"/>
<comment type="caution">
    <text evidence="7">The sequence shown here is derived from an EMBL/GenBank/DDBJ whole genome shotgun (WGS) entry which is preliminary data.</text>
</comment>
<evidence type="ECO:0000256" key="3">
    <source>
        <dbReference type="ARBA" id="ARBA00023163"/>
    </source>
</evidence>
<dbReference type="PANTHER" id="PTHR48111">
    <property type="entry name" value="REGULATOR OF RPOS"/>
    <property type="match status" value="1"/>
</dbReference>
<dbReference type="InterPro" id="IPR039420">
    <property type="entry name" value="WalR-like"/>
</dbReference>
<evidence type="ECO:0000313" key="7">
    <source>
        <dbReference type="EMBL" id="OGH00378.1"/>
    </source>
</evidence>
<evidence type="ECO:0000256" key="2">
    <source>
        <dbReference type="ARBA" id="ARBA00023125"/>
    </source>
</evidence>
<dbReference type="Pfam" id="PF00990">
    <property type="entry name" value="GGDEF"/>
    <property type="match status" value="1"/>
</dbReference>
<dbReference type="InterPro" id="IPR011006">
    <property type="entry name" value="CheY-like_superfamily"/>
</dbReference>
<dbReference type="CDD" id="cd17574">
    <property type="entry name" value="REC_OmpR"/>
    <property type="match status" value="1"/>
</dbReference>
<dbReference type="GO" id="GO:0000976">
    <property type="term" value="F:transcription cis-regulatory region binding"/>
    <property type="evidence" value="ECO:0007669"/>
    <property type="project" value="TreeGrafter"/>
</dbReference>
<dbReference type="InterPro" id="IPR029787">
    <property type="entry name" value="Nucleotide_cyclase"/>
</dbReference>
<feature type="domain" description="GGDEF" evidence="6">
    <location>
        <begin position="128"/>
        <end position="237"/>
    </location>
</feature>
<dbReference type="Proteomes" id="UP000177583">
    <property type="component" value="Unassembled WGS sequence"/>
</dbReference>
<evidence type="ECO:0000256" key="1">
    <source>
        <dbReference type="ARBA" id="ARBA00023015"/>
    </source>
</evidence>
<proteinExistence type="predicted"/>
<accession>A0A1F6GQR7</accession>
<dbReference type="InterPro" id="IPR043128">
    <property type="entry name" value="Rev_trsase/Diguanyl_cyclase"/>
</dbReference>
<sequence>MGSGEEALEMVVAKRPDIVVLDVSMSGMDGFEACKRMRALPDAGQLYVLFLSGRNTITDLAQGLRYGGNDYLTKPFDPEHLLARIDLGLGIAQKTKEATRDPVTGLYNAHYFLQRYEEEKARSHRHQLDLAALLVECANRNHLDPLELDLLQVEIVRSLRPLIRRTDFAAQLVSGVLVLLMPETAMDSAQLVQRRLTADLSQTLGEKSRTLRIALGFGQGEHAEPLAEALASLDVPS</sequence>
<dbReference type="GO" id="GO:0000156">
    <property type="term" value="F:phosphorelay response regulator activity"/>
    <property type="evidence" value="ECO:0007669"/>
    <property type="project" value="TreeGrafter"/>
</dbReference>
<reference evidence="7 8" key="1">
    <citation type="journal article" date="2016" name="Nat. Commun.">
        <title>Thousands of microbial genomes shed light on interconnected biogeochemical processes in an aquifer system.</title>
        <authorList>
            <person name="Anantharaman K."/>
            <person name="Brown C.T."/>
            <person name="Hug L.A."/>
            <person name="Sharon I."/>
            <person name="Castelle C.J."/>
            <person name="Probst A.J."/>
            <person name="Thomas B.C."/>
            <person name="Singh A."/>
            <person name="Wilkins M.J."/>
            <person name="Karaoz U."/>
            <person name="Brodie E.L."/>
            <person name="Williams K.H."/>
            <person name="Hubbard S.S."/>
            <person name="Banfield J.F."/>
        </authorList>
    </citation>
    <scope>NUCLEOTIDE SEQUENCE [LARGE SCALE GENOMIC DNA]</scope>
</reference>
<evidence type="ECO:0008006" key="9">
    <source>
        <dbReference type="Google" id="ProtNLM"/>
    </source>
</evidence>
<keyword evidence="2" id="KW-0238">DNA-binding</keyword>
<dbReference type="GO" id="GO:0006355">
    <property type="term" value="P:regulation of DNA-templated transcription"/>
    <property type="evidence" value="ECO:0007669"/>
    <property type="project" value="TreeGrafter"/>
</dbReference>
<gene>
    <name evidence="7" type="ORF">A2557_09270</name>
</gene>
<dbReference type="Pfam" id="PF00072">
    <property type="entry name" value="Response_reg"/>
    <property type="match status" value="1"/>
</dbReference>
<feature type="modified residue" description="4-aspartylphosphate" evidence="4">
    <location>
        <position position="22"/>
    </location>
</feature>
<keyword evidence="3" id="KW-0804">Transcription</keyword>
<dbReference type="GO" id="GO:0032993">
    <property type="term" value="C:protein-DNA complex"/>
    <property type="evidence" value="ECO:0007669"/>
    <property type="project" value="TreeGrafter"/>
</dbReference>
<feature type="domain" description="Response regulatory" evidence="5">
    <location>
        <begin position="1"/>
        <end position="89"/>
    </location>
</feature>
<dbReference type="SUPFAM" id="SSF52172">
    <property type="entry name" value="CheY-like"/>
    <property type="match status" value="1"/>
</dbReference>
<evidence type="ECO:0000313" key="8">
    <source>
        <dbReference type="Proteomes" id="UP000177583"/>
    </source>
</evidence>
<name>A0A1F6GQR7_9PROT</name>
<organism evidence="7 8">
    <name type="scientific">Candidatus Lambdaproteobacteria bacterium RIFOXYD2_FULL_56_26</name>
    <dbReference type="NCBI Taxonomy" id="1817773"/>
    <lineage>
        <taxon>Bacteria</taxon>
        <taxon>Pseudomonadati</taxon>
        <taxon>Pseudomonadota</taxon>
        <taxon>Candidatus Lambdaproteobacteria</taxon>
    </lineage>
</organism>
<dbReference type="PROSITE" id="PS50110">
    <property type="entry name" value="RESPONSE_REGULATORY"/>
    <property type="match status" value="1"/>
</dbReference>
<dbReference type="EMBL" id="MFNF01000046">
    <property type="protein sequence ID" value="OGH00378.1"/>
    <property type="molecule type" value="Genomic_DNA"/>
</dbReference>
<dbReference type="SMART" id="SM00448">
    <property type="entry name" value="REC"/>
    <property type="match status" value="1"/>
</dbReference>
<dbReference type="GO" id="GO:0005829">
    <property type="term" value="C:cytosol"/>
    <property type="evidence" value="ECO:0007669"/>
    <property type="project" value="TreeGrafter"/>
</dbReference>
<protein>
    <recommendedName>
        <fullName evidence="9">Response regulatory domain-containing protein</fullName>
    </recommendedName>
</protein>
<dbReference type="Gene3D" id="3.40.50.2300">
    <property type="match status" value="1"/>
</dbReference>
<evidence type="ECO:0000259" key="6">
    <source>
        <dbReference type="PROSITE" id="PS50887"/>
    </source>
</evidence>
<dbReference type="SUPFAM" id="SSF55073">
    <property type="entry name" value="Nucleotide cyclase"/>
    <property type="match status" value="1"/>
</dbReference>